<dbReference type="SUPFAM" id="SSF56672">
    <property type="entry name" value="DNA/RNA polymerases"/>
    <property type="match status" value="1"/>
</dbReference>
<dbReference type="AlphaFoldDB" id="A0A2Z6PEQ7"/>
<proteinExistence type="predicted"/>
<dbReference type="InterPro" id="IPR044730">
    <property type="entry name" value="RNase_H-like_dom_plant"/>
</dbReference>
<sequence>MFAKSAWLERYKGWPWTTNSISSEVKINKTLVWIRFPSLGMEYYDESLLLVLASAVGTPVKVDIHTLNASRGKFAIVCIKIDLDKPVIGKCCGVYGHMARNCITVTIRHENGNKNVSYNIGNNDKNGAPEKTTALTGLVSKRGPYFHPGGSSETPKVWTKKNKRARGMITNCKRPTNAVLKDNSTQPGGKSLESHPNYSQAGCLQNVAQESINFNKEVLGNFFARKNEVEARFQGIQSALKNIDSANLLRLQKELFTSYENILFQEEALWFQKSREQWVKLGSRNTSFFHAQCIICHKRNKIHGIRLSSGEWCIDPEVMKTEALNFFKELFCTNQTVTSEGNVNGMAVLDDDALRELVRPIAKKEVFDALMSMKSYKAPGPDGFQPIFFKLFWNEIGDDIWNFLKSAFGNGRYDTKVSETLIVLLPKVIVSRLRPFLDGIISPLQNSFIPGRSTKDNAFVLQEVLHSMRKSKKKSGDMVFKLDLEKAYNRVNWSFLKDTLVMFKFPPPVISLIMFGITSTSNTFLLTGSKTKAFAPKRGLRQGDPLSLYLFVLCMERLGALISKHVTDGRVRIARLQNVSLLGKLIWEVSNSPAKALHMMRDGFTFKIGDGNSRFWYDPLALKENLCSTVPFVAIQDTELKINDVGFNGRDVGKSRGCIIFIIMWFVWCSRNDAIFNNTKATMHNLVAKVHSMLSFCTAAFDNNTSGSGGNSEQWLVVWPRPAEGTVCLNVDWSMLGSLQTAGFGGLIRNSFGAFLKRLLWSIVCYSDSLQAVSLIKDGVSHFHTFANEIHIIRQLLRRNWNIVIDHILWEGNACADVLAKKCSSSNSPIVMLDSPPPELSNALSADARGVVFVRE</sequence>
<dbReference type="Proteomes" id="UP000242715">
    <property type="component" value="Unassembled WGS sequence"/>
</dbReference>
<name>A0A2Z6PEQ7_TRISU</name>
<dbReference type="GO" id="GO:0004523">
    <property type="term" value="F:RNA-DNA hybrid ribonuclease activity"/>
    <property type="evidence" value="ECO:0007669"/>
    <property type="project" value="InterPro"/>
</dbReference>
<organism evidence="4 5">
    <name type="scientific">Trifolium subterraneum</name>
    <name type="common">Subterranean clover</name>
    <dbReference type="NCBI Taxonomy" id="3900"/>
    <lineage>
        <taxon>Eukaryota</taxon>
        <taxon>Viridiplantae</taxon>
        <taxon>Streptophyta</taxon>
        <taxon>Embryophyta</taxon>
        <taxon>Tracheophyta</taxon>
        <taxon>Spermatophyta</taxon>
        <taxon>Magnoliopsida</taxon>
        <taxon>eudicotyledons</taxon>
        <taxon>Gunneridae</taxon>
        <taxon>Pentapetalae</taxon>
        <taxon>rosids</taxon>
        <taxon>fabids</taxon>
        <taxon>Fabales</taxon>
        <taxon>Fabaceae</taxon>
        <taxon>Papilionoideae</taxon>
        <taxon>50 kb inversion clade</taxon>
        <taxon>NPAAA clade</taxon>
        <taxon>Hologalegina</taxon>
        <taxon>IRL clade</taxon>
        <taxon>Trifolieae</taxon>
        <taxon>Trifolium</taxon>
    </lineage>
</organism>
<dbReference type="SUPFAM" id="SSF53098">
    <property type="entry name" value="Ribonuclease H-like"/>
    <property type="match status" value="1"/>
</dbReference>
<evidence type="ECO:0000313" key="4">
    <source>
        <dbReference type="EMBL" id="GAU43449.1"/>
    </source>
</evidence>
<keyword evidence="5" id="KW-1185">Reference proteome</keyword>
<evidence type="ECO:0008006" key="6">
    <source>
        <dbReference type="Google" id="ProtNLM"/>
    </source>
</evidence>
<dbReference type="GO" id="GO:0003676">
    <property type="term" value="F:nucleic acid binding"/>
    <property type="evidence" value="ECO:0007669"/>
    <property type="project" value="InterPro"/>
</dbReference>
<reference evidence="5" key="1">
    <citation type="journal article" date="2017" name="Front. Plant Sci.">
        <title>Climate Clever Clovers: New Paradigm to Reduce the Environmental Footprint of Ruminants by Breeding Low Methanogenic Forages Utilizing Haplotype Variation.</title>
        <authorList>
            <person name="Kaur P."/>
            <person name="Appels R."/>
            <person name="Bayer P.E."/>
            <person name="Keeble-Gagnere G."/>
            <person name="Wang J."/>
            <person name="Hirakawa H."/>
            <person name="Shirasawa K."/>
            <person name="Vercoe P."/>
            <person name="Stefanova K."/>
            <person name="Durmic Z."/>
            <person name="Nichols P."/>
            <person name="Revell C."/>
            <person name="Isobe S.N."/>
            <person name="Edwards D."/>
            <person name="Erskine W."/>
        </authorList>
    </citation>
    <scope>NUCLEOTIDE SEQUENCE [LARGE SCALE GENOMIC DNA]</scope>
    <source>
        <strain evidence="5">cv. Daliak</strain>
    </source>
</reference>
<dbReference type="EMBL" id="DF973973">
    <property type="protein sequence ID" value="GAU43449.1"/>
    <property type="molecule type" value="Genomic_DNA"/>
</dbReference>
<protein>
    <recommendedName>
        <fullName evidence="6">Reverse transcriptase domain-containing protein</fullName>
    </recommendedName>
</protein>
<gene>
    <name evidence="4" type="ORF">TSUD_140860</name>
</gene>
<dbReference type="PANTHER" id="PTHR19446">
    <property type="entry name" value="REVERSE TRANSCRIPTASES"/>
    <property type="match status" value="1"/>
</dbReference>
<dbReference type="InterPro" id="IPR012337">
    <property type="entry name" value="RNaseH-like_sf"/>
</dbReference>
<evidence type="ECO:0000256" key="1">
    <source>
        <dbReference type="SAM" id="MobiDB-lite"/>
    </source>
</evidence>
<dbReference type="InterPro" id="IPR000477">
    <property type="entry name" value="RT_dom"/>
</dbReference>
<feature type="domain" description="RNase H type-1" evidence="3">
    <location>
        <begin position="756"/>
        <end position="823"/>
    </location>
</feature>
<dbReference type="InterPro" id="IPR002156">
    <property type="entry name" value="RNaseH_domain"/>
</dbReference>
<dbReference type="InterPro" id="IPR043502">
    <property type="entry name" value="DNA/RNA_pol_sf"/>
</dbReference>
<evidence type="ECO:0000313" key="5">
    <source>
        <dbReference type="Proteomes" id="UP000242715"/>
    </source>
</evidence>
<dbReference type="Pfam" id="PF13456">
    <property type="entry name" value="RVT_3"/>
    <property type="match status" value="1"/>
</dbReference>
<feature type="compositionally biased region" description="Polar residues" evidence="1">
    <location>
        <begin position="182"/>
        <end position="197"/>
    </location>
</feature>
<dbReference type="CDD" id="cd06222">
    <property type="entry name" value="RNase_H_like"/>
    <property type="match status" value="1"/>
</dbReference>
<accession>A0A2Z6PEQ7</accession>
<dbReference type="Pfam" id="PF00078">
    <property type="entry name" value="RVT_1"/>
    <property type="match status" value="1"/>
</dbReference>
<evidence type="ECO:0000259" key="2">
    <source>
        <dbReference type="Pfam" id="PF00078"/>
    </source>
</evidence>
<evidence type="ECO:0000259" key="3">
    <source>
        <dbReference type="Pfam" id="PF13456"/>
    </source>
</evidence>
<feature type="domain" description="Reverse transcriptase" evidence="2">
    <location>
        <begin position="425"/>
        <end position="566"/>
    </location>
</feature>
<dbReference type="OrthoDB" id="846389at2759"/>
<feature type="region of interest" description="Disordered" evidence="1">
    <location>
        <begin position="178"/>
        <end position="197"/>
    </location>
</feature>